<accession>A0A1F6XKE8</accession>
<protein>
    <recommendedName>
        <fullName evidence="4 12">4-hydroxy-tetrahydrodipicolinate synthase</fullName>
        <shortName evidence="12">HTPA synthase</shortName>
        <ecNumber evidence="4 12">4.3.3.7</ecNumber>
    </recommendedName>
</protein>
<evidence type="ECO:0000256" key="11">
    <source>
        <dbReference type="ARBA" id="ARBA00047836"/>
    </source>
</evidence>
<dbReference type="NCBIfam" id="TIGR00674">
    <property type="entry name" value="dapA"/>
    <property type="match status" value="1"/>
</dbReference>
<comment type="caution">
    <text evidence="12">Was originally thought to be a dihydrodipicolinate synthase (DHDPS), catalyzing the condensation of (S)-aspartate-beta-semialdehyde [(S)-ASA] and pyruvate to dihydrodipicolinate (DHDP). However, it was shown in E.coli that the product of the enzymatic reaction is not dihydrodipicolinate but in fact (4S)-4-hydroxy-2,3,4,5-tetrahydro-(2S)-dipicolinic acid (HTPA), and that the consecutive dehydration reaction leading to DHDP is not spontaneous but catalyzed by DapB.</text>
</comment>
<dbReference type="SUPFAM" id="SSF51569">
    <property type="entry name" value="Aldolase"/>
    <property type="match status" value="1"/>
</dbReference>
<feature type="binding site" evidence="12 15">
    <location>
        <position position="49"/>
    </location>
    <ligand>
        <name>pyruvate</name>
        <dbReference type="ChEBI" id="CHEBI:15361"/>
    </ligand>
</feature>
<dbReference type="Pfam" id="PF00701">
    <property type="entry name" value="DHDPS"/>
    <property type="match status" value="1"/>
</dbReference>
<dbReference type="SMART" id="SM01130">
    <property type="entry name" value="DHDPS"/>
    <property type="match status" value="1"/>
</dbReference>
<evidence type="ECO:0000313" key="17">
    <source>
        <dbReference type="Proteomes" id="UP000176629"/>
    </source>
</evidence>
<keyword evidence="6 12" id="KW-0028">Amino-acid biosynthesis</keyword>
<dbReference type="CDD" id="cd00950">
    <property type="entry name" value="DHDPS"/>
    <property type="match status" value="1"/>
</dbReference>
<feature type="active site" description="Schiff-base intermediate with substrate" evidence="12 14">
    <location>
        <position position="166"/>
    </location>
</feature>
<feature type="active site" description="Proton donor/acceptor" evidence="12 14">
    <location>
        <position position="137"/>
    </location>
</feature>
<keyword evidence="10 12" id="KW-0704">Schiff base</keyword>
<evidence type="ECO:0000256" key="7">
    <source>
        <dbReference type="ARBA" id="ARBA00022915"/>
    </source>
</evidence>
<dbReference type="GO" id="GO:0008840">
    <property type="term" value="F:4-hydroxy-tetrahydrodipicolinate synthase activity"/>
    <property type="evidence" value="ECO:0007669"/>
    <property type="project" value="UniProtKB-UniRule"/>
</dbReference>
<evidence type="ECO:0000313" key="16">
    <source>
        <dbReference type="EMBL" id="OGI94630.1"/>
    </source>
</evidence>
<keyword evidence="5 12" id="KW-0963">Cytoplasm</keyword>
<comment type="function">
    <text evidence="1 12">Catalyzes the condensation of (S)-aspartate-beta-semialdehyde [(S)-ASA] and pyruvate to 4-hydroxy-tetrahydrodipicolinate (HTPA).</text>
</comment>
<name>A0A1F6XKE8_9BACT</name>
<evidence type="ECO:0000256" key="15">
    <source>
        <dbReference type="PIRSR" id="PIRSR001365-2"/>
    </source>
</evidence>
<dbReference type="HAMAP" id="MF_00418">
    <property type="entry name" value="DapA"/>
    <property type="match status" value="1"/>
</dbReference>
<feature type="site" description="Part of a proton relay during catalysis" evidence="12">
    <location>
        <position position="111"/>
    </location>
</feature>
<dbReference type="EC" id="4.3.3.7" evidence="4 12"/>
<evidence type="ECO:0000256" key="4">
    <source>
        <dbReference type="ARBA" id="ARBA00012086"/>
    </source>
</evidence>
<keyword evidence="8 12" id="KW-0457">Lysine biosynthesis</keyword>
<reference evidence="16 17" key="1">
    <citation type="journal article" date="2016" name="Nat. Commun.">
        <title>Thousands of microbial genomes shed light on interconnected biogeochemical processes in an aquifer system.</title>
        <authorList>
            <person name="Anantharaman K."/>
            <person name="Brown C.T."/>
            <person name="Hug L.A."/>
            <person name="Sharon I."/>
            <person name="Castelle C.J."/>
            <person name="Probst A.J."/>
            <person name="Thomas B.C."/>
            <person name="Singh A."/>
            <person name="Wilkins M.J."/>
            <person name="Karaoz U."/>
            <person name="Brodie E.L."/>
            <person name="Williams K.H."/>
            <person name="Hubbard S.S."/>
            <person name="Banfield J.F."/>
        </authorList>
    </citation>
    <scope>NUCLEOTIDE SEQUENCE [LARGE SCALE GENOMIC DNA]</scope>
</reference>
<dbReference type="UniPathway" id="UPA00034">
    <property type="reaction ID" value="UER00017"/>
</dbReference>
<evidence type="ECO:0000256" key="5">
    <source>
        <dbReference type="ARBA" id="ARBA00022490"/>
    </source>
</evidence>
<keyword evidence="7 12" id="KW-0220">Diaminopimelate biosynthesis</keyword>
<dbReference type="PROSITE" id="PS00666">
    <property type="entry name" value="DHDPS_2"/>
    <property type="match status" value="1"/>
</dbReference>
<dbReference type="Proteomes" id="UP000176629">
    <property type="component" value="Unassembled WGS sequence"/>
</dbReference>
<comment type="similarity">
    <text evidence="3 12 13">Belongs to the DapA family.</text>
</comment>
<dbReference type="GO" id="GO:0009089">
    <property type="term" value="P:lysine biosynthetic process via diaminopimelate"/>
    <property type="evidence" value="ECO:0007669"/>
    <property type="project" value="UniProtKB-UniRule"/>
</dbReference>
<dbReference type="PIRSF" id="PIRSF001365">
    <property type="entry name" value="DHDPS"/>
    <property type="match status" value="1"/>
</dbReference>
<evidence type="ECO:0000256" key="8">
    <source>
        <dbReference type="ARBA" id="ARBA00023154"/>
    </source>
</evidence>
<organism evidence="16 17">
    <name type="scientific">Candidatus Nomurabacteria bacterium RIFCSPLOWO2_01_FULL_40_18</name>
    <dbReference type="NCBI Taxonomy" id="1801773"/>
    <lineage>
        <taxon>Bacteria</taxon>
        <taxon>Candidatus Nomuraibacteriota</taxon>
    </lineage>
</organism>
<dbReference type="GO" id="GO:0005829">
    <property type="term" value="C:cytosol"/>
    <property type="evidence" value="ECO:0007669"/>
    <property type="project" value="TreeGrafter"/>
</dbReference>
<evidence type="ECO:0000256" key="9">
    <source>
        <dbReference type="ARBA" id="ARBA00023239"/>
    </source>
</evidence>
<keyword evidence="9 12" id="KW-0456">Lyase</keyword>
<comment type="catalytic activity">
    <reaction evidence="11 12">
        <text>L-aspartate 4-semialdehyde + pyruvate = (2S,4S)-4-hydroxy-2,3,4,5-tetrahydrodipicolinate + H2O + H(+)</text>
        <dbReference type="Rhea" id="RHEA:34171"/>
        <dbReference type="ChEBI" id="CHEBI:15361"/>
        <dbReference type="ChEBI" id="CHEBI:15377"/>
        <dbReference type="ChEBI" id="CHEBI:15378"/>
        <dbReference type="ChEBI" id="CHEBI:67139"/>
        <dbReference type="ChEBI" id="CHEBI:537519"/>
        <dbReference type="EC" id="4.3.3.7"/>
    </reaction>
</comment>
<dbReference type="InterPro" id="IPR002220">
    <property type="entry name" value="DapA-like"/>
</dbReference>
<evidence type="ECO:0000256" key="6">
    <source>
        <dbReference type="ARBA" id="ARBA00022605"/>
    </source>
</evidence>
<feature type="site" description="Part of a proton relay during catalysis" evidence="12">
    <location>
        <position position="48"/>
    </location>
</feature>
<evidence type="ECO:0000256" key="14">
    <source>
        <dbReference type="PIRSR" id="PIRSR001365-1"/>
    </source>
</evidence>
<dbReference type="GO" id="GO:0019877">
    <property type="term" value="P:diaminopimelate biosynthetic process"/>
    <property type="evidence" value="ECO:0007669"/>
    <property type="project" value="UniProtKB-UniRule"/>
</dbReference>
<comment type="subcellular location">
    <subcellularLocation>
        <location evidence="12">Cytoplasm</location>
    </subcellularLocation>
</comment>
<evidence type="ECO:0000256" key="10">
    <source>
        <dbReference type="ARBA" id="ARBA00023270"/>
    </source>
</evidence>
<dbReference type="PROSITE" id="PS00665">
    <property type="entry name" value="DHDPS_1"/>
    <property type="match status" value="1"/>
</dbReference>
<comment type="caution">
    <text evidence="16">The sequence shown here is derived from an EMBL/GenBank/DDBJ whole genome shotgun (WGS) entry which is preliminary data.</text>
</comment>
<dbReference type="AlphaFoldDB" id="A0A1F6XKE8"/>
<dbReference type="InterPro" id="IPR013785">
    <property type="entry name" value="Aldolase_TIM"/>
</dbReference>
<evidence type="ECO:0000256" key="3">
    <source>
        <dbReference type="ARBA" id="ARBA00007592"/>
    </source>
</evidence>
<comment type="subunit">
    <text evidence="12">Homotetramer; dimer of dimers.</text>
</comment>
<feature type="binding site" evidence="12 15">
    <location>
        <position position="215"/>
    </location>
    <ligand>
        <name>pyruvate</name>
        <dbReference type="ChEBI" id="CHEBI:15361"/>
    </ligand>
</feature>
<dbReference type="InterPro" id="IPR005263">
    <property type="entry name" value="DapA"/>
</dbReference>
<comment type="pathway">
    <text evidence="2 12">Amino-acid biosynthesis; L-lysine biosynthesis via DAP pathway; (S)-tetrahydrodipicolinate from L-aspartate: step 3/4.</text>
</comment>
<dbReference type="STRING" id="1801773.A3A03_01140"/>
<dbReference type="InterPro" id="IPR020624">
    <property type="entry name" value="Schiff_base-form_aldolases_CS"/>
</dbReference>
<gene>
    <name evidence="12" type="primary">dapA</name>
    <name evidence="16" type="ORF">A3A03_01140</name>
</gene>
<evidence type="ECO:0000256" key="2">
    <source>
        <dbReference type="ARBA" id="ARBA00005120"/>
    </source>
</evidence>
<dbReference type="Gene3D" id="3.20.20.70">
    <property type="entry name" value="Aldolase class I"/>
    <property type="match status" value="1"/>
</dbReference>
<dbReference type="InterPro" id="IPR020625">
    <property type="entry name" value="Schiff_base-form_aldolases_AS"/>
</dbReference>
<sequence length="304" mass="32850">MKNINFFGSIPAIVTPFKKNGDLDLSALEKLVDYQLKGGIDAIVVAGSTGEAATLTEEEYVAVIKTVVKKVAKKVPVIAGAGSNDTKKAIHFSELAKSVGADGLLHVTPYYNKPTPNGLVLHYKEIAKAVDLPIILYNVPGRTGSNVSPQVIVRIVREVPSVVAVKEASGSLNQMMEIIQEVKKNGPQSLRDFSVLAGDDSIALPLIALGGKGCISVVCNEAPKLFSDMIHRALEGNFKEAQRLHYQMLELMNVNFVESNPVPVKAALARMGFIEESLRLPLTLLEDKNRSAVEKALRGLKLIK</sequence>
<dbReference type="PANTHER" id="PTHR12128:SF66">
    <property type="entry name" value="4-HYDROXY-2-OXOGLUTARATE ALDOLASE, MITOCHONDRIAL"/>
    <property type="match status" value="1"/>
</dbReference>
<proteinExistence type="inferred from homology"/>
<evidence type="ECO:0000256" key="13">
    <source>
        <dbReference type="PIRNR" id="PIRNR001365"/>
    </source>
</evidence>
<dbReference type="EMBL" id="MFUX01000014">
    <property type="protein sequence ID" value="OGI94630.1"/>
    <property type="molecule type" value="Genomic_DNA"/>
</dbReference>
<evidence type="ECO:0000256" key="12">
    <source>
        <dbReference type="HAMAP-Rule" id="MF_00418"/>
    </source>
</evidence>
<dbReference type="PANTHER" id="PTHR12128">
    <property type="entry name" value="DIHYDRODIPICOLINATE SYNTHASE"/>
    <property type="match status" value="1"/>
</dbReference>
<evidence type="ECO:0000256" key="1">
    <source>
        <dbReference type="ARBA" id="ARBA00003294"/>
    </source>
</evidence>
<dbReference type="PRINTS" id="PR00146">
    <property type="entry name" value="DHPICSNTHASE"/>
</dbReference>